<dbReference type="Gene3D" id="3.40.50.150">
    <property type="entry name" value="Vaccinia Virus protein VP39"/>
    <property type="match status" value="1"/>
</dbReference>
<organism evidence="1 2">
    <name type="scientific">Paractinoplanes ovalisporus</name>
    <dbReference type="NCBI Taxonomy" id="2810368"/>
    <lineage>
        <taxon>Bacteria</taxon>
        <taxon>Bacillati</taxon>
        <taxon>Actinomycetota</taxon>
        <taxon>Actinomycetes</taxon>
        <taxon>Micromonosporales</taxon>
        <taxon>Micromonosporaceae</taxon>
        <taxon>Paractinoplanes</taxon>
    </lineage>
</organism>
<dbReference type="GO" id="GO:0008168">
    <property type="term" value="F:methyltransferase activity"/>
    <property type="evidence" value="ECO:0007669"/>
    <property type="project" value="UniProtKB-KW"/>
</dbReference>
<dbReference type="PIRSF" id="PIRSF017393">
    <property type="entry name" value="MTase_SAV2177"/>
    <property type="match status" value="1"/>
</dbReference>
<dbReference type="EMBL" id="JAENHP010000002">
    <property type="protein sequence ID" value="MBM2615882.1"/>
    <property type="molecule type" value="Genomic_DNA"/>
</dbReference>
<sequence length="249" mass="26988">MDEQPQTARIWNYWLGGKDNFAVDRAVGDQIREAFPDIVDNARASRAFLVRAVGLAAGEGIRQFLDVGTGLPTADNTHEVAQRAAPEARIVYVDFDPLVLTHARALLTSSPEGATAYIDADGRDTVRVLTAAADTLDLSRPVALIMSGLLGHVTDDDEALTMVRAYLAALAPGSWFIALDGSHSIEHGEAEKIWNDQANPPYVLRSHAQFARFFEGLTMVEPGVTSAPLWRPAETNPKRLDVVCGVAIK</sequence>
<gene>
    <name evidence="1" type="ORF">JIG36_09975</name>
</gene>
<reference evidence="1 2" key="1">
    <citation type="submission" date="2021-01" db="EMBL/GenBank/DDBJ databases">
        <title>Actinoplanes sp. nov. LDG1-06 isolated from lichen.</title>
        <authorList>
            <person name="Saeng-In P."/>
            <person name="Phongsopitanun W."/>
            <person name="Kanchanasin P."/>
            <person name="Yuki M."/>
            <person name="Kudo T."/>
            <person name="Ohkuma M."/>
            <person name="Tanasupawat S."/>
        </authorList>
    </citation>
    <scope>NUCLEOTIDE SEQUENCE [LARGE SCALE GENOMIC DNA]</scope>
    <source>
        <strain evidence="1 2">LDG1-06</strain>
    </source>
</reference>
<dbReference type="GO" id="GO:0032259">
    <property type="term" value="P:methylation"/>
    <property type="evidence" value="ECO:0007669"/>
    <property type="project" value="UniProtKB-KW"/>
</dbReference>
<dbReference type="InterPro" id="IPR029063">
    <property type="entry name" value="SAM-dependent_MTases_sf"/>
</dbReference>
<comment type="caution">
    <text evidence="1">The sequence shown here is derived from an EMBL/GenBank/DDBJ whole genome shotgun (WGS) entry which is preliminary data.</text>
</comment>
<dbReference type="InterPro" id="IPR006764">
    <property type="entry name" value="SAM_dep_MeTrfase_SAV2177_type"/>
</dbReference>
<keyword evidence="1" id="KW-0808">Transferase</keyword>
<accession>A0ABS2A7S0</accession>
<protein>
    <submittedName>
        <fullName evidence="1">SAM-dependent methyltransferase</fullName>
    </submittedName>
</protein>
<evidence type="ECO:0000313" key="2">
    <source>
        <dbReference type="Proteomes" id="UP000632138"/>
    </source>
</evidence>
<name>A0ABS2A7S0_9ACTN</name>
<dbReference type="SUPFAM" id="SSF53335">
    <property type="entry name" value="S-adenosyl-L-methionine-dependent methyltransferases"/>
    <property type="match status" value="1"/>
</dbReference>
<evidence type="ECO:0000313" key="1">
    <source>
        <dbReference type="EMBL" id="MBM2615882.1"/>
    </source>
</evidence>
<dbReference type="RefSeq" id="WP_203375729.1">
    <property type="nucleotide sequence ID" value="NZ_JAENHP010000002.1"/>
</dbReference>
<proteinExistence type="predicted"/>
<keyword evidence="2" id="KW-1185">Reference proteome</keyword>
<dbReference type="Proteomes" id="UP000632138">
    <property type="component" value="Unassembled WGS sequence"/>
</dbReference>
<keyword evidence="1" id="KW-0489">Methyltransferase</keyword>
<dbReference type="Pfam" id="PF04672">
    <property type="entry name" value="Methyltransf_19"/>
    <property type="match status" value="1"/>
</dbReference>